<gene>
    <name evidence="2" type="ORF">JI435_413690</name>
</gene>
<accession>A0A7U2FAX2</accession>
<sequence>MPFTSFFLLARYVWFLLHEFAHHHSGFNTLFSIPEDTGFVSHEAALSNGVMDSNALLLRRWEEIY</sequence>
<dbReference type="Proteomes" id="UP000663193">
    <property type="component" value="Chromosome 10"/>
</dbReference>
<name>A0A7U2FAX2_PHANO</name>
<protein>
    <submittedName>
        <fullName evidence="2">Uncharacterized protein</fullName>
    </submittedName>
</protein>
<keyword evidence="3" id="KW-1185">Reference proteome</keyword>
<feature type="chain" id="PRO_5031187285" evidence="1">
    <location>
        <begin position="27"/>
        <end position="65"/>
    </location>
</feature>
<proteinExistence type="predicted"/>
<dbReference type="AlphaFoldDB" id="A0A7U2FAX2"/>
<dbReference type="EMBL" id="CP069032">
    <property type="protein sequence ID" value="QRC99620.1"/>
    <property type="molecule type" value="Genomic_DNA"/>
</dbReference>
<feature type="signal peptide" evidence="1">
    <location>
        <begin position="1"/>
        <end position="26"/>
    </location>
</feature>
<evidence type="ECO:0000313" key="3">
    <source>
        <dbReference type="Proteomes" id="UP000663193"/>
    </source>
</evidence>
<keyword evidence="1" id="KW-0732">Signal</keyword>
<evidence type="ECO:0000256" key="1">
    <source>
        <dbReference type="SAM" id="SignalP"/>
    </source>
</evidence>
<reference evidence="3" key="1">
    <citation type="journal article" date="2021" name="BMC Genomics">
        <title>Chromosome-level genome assembly and manually-curated proteome of model necrotroph Parastagonospora nodorum Sn15 reveals a genome-wide trove of candidate effector homologs, and redundancy of virulence-related functions within an accessory chromosome.</title>
        <authorList>
            <person name="Bertazzoni S."/>
            <person name="Jones D.A.B."/>
            <person name="Phan H.T."/>
            <person name="Tan K.-C."/>
            <person name="Hane J.K."/>
        </authorList>
    </citation>
    <scope>NUCLEOTIDE SEQUENCE [LARGE SCALE GENOMIC DNA]</scope>
    <source>
        <strain evidence="3">SN15 / ATCC MYA-4574 / FGSC 10173)</strain>
    </source>
</reference>
<dbReference type="VEuPathDB" id="FungiDB:JI435_413690"/>
<evidence type="ECO:0000313" key="2">
    <source>
        <dbReference type="EMBL" id="QRC99620.1"/>
    </source>
</evidence>
<organism evidence="2 3">
    <name type="scientific">Phaeosphaeria nodorum (strain SN15 / ATCC MYA-4574 / FGSC 10173)</name>
    <name type="common">Glume blotch fungus</name>
    <name type="synonym">Parastagonospora nodorum</name>
    <dbReference type="NCBI Taxonomy" id="321614"/>
    <lineage>
        <taxon>Eukaryota</taxon>
        <taxon>Fungi</taxon>
        <taxon>Dikarya</taxon>
        <taxon>Ascomycota</taxon>
        <taxon>Pezizomycotina</taxon>
        <taxon>Dothideomycetes</taxon>
        <taxon>Pleosporomycetidae</taxon>
        <taxon>Pleosporales</taxon>
        <taxon>Pleosporineae</taxon>
        <taxon>Phaeosphaeriaceae</taxon>
        <taxon>Parastagonospora</taxon>
    </lineage>
</organism>